<dbReference type="PRINTS" id="PR00722">
    <property type="entry name" value="CHYMOTRYPSIN"/>
</dbReference>
<keyword evidence="8" id="KW-0812">Transmembrane</keyword>
<sequence length="344" mass="38460">TAKLGSNAYQSVLCGKSFVVLLDLTKTMTYLSNYFDMPDVSSLLRIECGQPRNSRIVGGQDATPGKWPWQVSIVRNGRHYCGASIINEQWILSAAHCFYNSPDDAYVALLGAHQLHKLSTDVVFVMMKKIILHPDFNGKPPSLGDIALIQLEKPVDFTNSIMPICLPTSSENFSTETDCWVTGWGTIKYEVPLPLPLTLQEVKVPLINQNICSGIYNSFPVFGKDAIKDDMICAGYPNSGKDSCQGDSGGPLTCQLQGRWTQAGIVSWGVGCASTTFPGVYTSVPYYSDWIKYVMEENTKFSYQRFSMFYFSLCFSLYKFLVCLITLVQIKYSVQFKFYIIPHS</sequence>
<keyword evidence="4 7" id="KW-0378">Hydrolase</keyword>
<reference evidence="10" key="2">
    <citation type="submission" date="2025-09" db="UniProtKB">
        <authorList>
            <consortium name="Ensembl"/>
        </authorList>
    </citation>
    <scope>IDENTIFICATION</scope>
</reference>
<dbReference type="FunFam" id="2.40.10.10:FF:000039">
    <property type="entry name" value="Brain-specific serine protease 4"/>
    <property type="match status" value="1"/>
</dbReference>
<keyword evidence="2 7" id="KW-0645">Protease</keyword>
<dbReference type="InterPro" id="IPR043504">
    <property type="entry name" value="Peptidase_S1_PA_chymotrypsin"/>
</dbReference>
<dbReference type="GeneTree" id="ENSGT00940000155138"/>
<evidence type="ECO:0000256" key="7">
    <source>
        <dbReference type="RuleBase" id="RU363034"/>
    </source>
</evidence>
<keyword evidence="8" id="KW-0472">Membrane</keyword>
<dbReference type="Proteomes" id="UP000472273">
    <property type="component" value="Unplaced"/>
</dbReference>
<keyword evidence="5" id="KW-1015">Disulfide bond</keyword>
<dbReference type="GO" id="GO:0005576">
    <property type="term" value="C:extracellular region"/>
    <property type="evidence" value="ECO:0007669"/>
    <property type="project" value="UniProtKB-ARBA"/>
</dbReference>
<dbReference type="PROSITE" id="PS50240">
    <property type="entry name" value="TRYPSIN_DOM"/>
    <property type="match status" value="1"/>
</dbReference>
<dbReference type="InterPro" id="IPR009003">
    <property type="entry name" value="Peptidase_S1_PA"/>
</dbReference>
<keyword evidence="8" id="KW-1133">Transmembrane helix</keyword>
<organism evidence="10 11">
    <name type="scientific">Pseudonaja textilis</name>
    <name type="common">Eastern brown snake</name>
    <dbReference type="NCBI Taxonomy" id="8673"/>
    <lineage>
        <taxon>Eukaryota</taxon>
        <taxon>Metazoa</taxon>
        <taxon>Chordata</taxon>
        <taxon>Craniata</taxon>
        <taxon>Vertebrata</taxon>
        <taxon>Euteleostomi</taxon>
        <taxon>Lepidosauria</taxon>
        <taxon>Squamata</taxon>
        <taxon>Bifurcata</taxon>
        <taxon>Unidentata</taxon>
        <taxon>Episquamata</taxon>
        <taxon>Toxicofera</taxon>
        <taxon>Serpentes</taxon>
        <taxon>Colubroidea</taxon>
        <taxon>Elapidae</taxon>
        <taxon>Hydrophiinae</taxon>
        <taxon>Pseudonaja</taxon>
    </lineage>
</organism>
<dbReference type="OMA" id="CNQMYHV"/>
<protein>
    <recommendedName>
        <fullName evidence="9">Peptidase S1 domain-containing protein</fullName>
    </recommendedName>
</protein>
<accession>A0A670ZF37</accession>
<evidence type="ECO:0000313" key="11">
    <source>
        <dbReference type="Proteomes" id="UP000472273"/>
    </source>
</evidence>
<dbReference type="PANTHER" id="PTHR24253:SF159">
    <property type="entry name" value="SERINE PROTEASE 42"/>
    <property type="match status" value="1"/>
</dbReference>
<dbReference type="AlphaFoldDB" id="A0A670ZF37"/>
<evidence type="ECO:0000256" key="3">
    <source>
        <dbReference type="ARBA" id="ARBA00022729"/>
    </source>
</evidence>
<dbReference type="InterPro" id="IPR001254">
    <property type="entry name" value="Trypsin_dom"/>
</dbReference>
<dbReference type="Ensembl" id="ENSPTXT00000020923.1">
    <property type="protein sequence ID" value="ENSPTXP00000020306.1"/>
    <property type="gene ID" value="ENSPTXG00000014030.1"/>
</dbReference>
<name>A0A670ZF37_PSETE</name>
<evidence type="ECO:0000256" key="8">
    <source>
        <dbReference type="SAM" id="Phobius"/>
    </source>
</evidence>
<keyword evidence="7" id="KW-0720">Serine protease</keyword>
<reference evidence="10" key="1">
    <citation type="submission" date="2025-08" db="UniProtKB">
        <authorList>
            <consortium name="Ensembl"/>
        </authorList>
    </citation>
    <scope>IDENTIFICATION</scope>
</reference>
<keyword evidence="3" id="KW-0732">Signal</keyword>
<dbReference type="SUPFAM" id="SSF50494">
    <property type="entry name" value="Trypsin-like serine proteases"/>
    <property type="match status" value="1"/>
</dbReference>
<dbReference type="CDD" id="cd00190">
    <property type="entry name" value="Tryp_SPc"/>
    <property type="match status" value="1"/>
</dbReference>
<dbReference type="SMART" id="SM00020">
    <property type="entry name" value="Tryp_SPc"/>
    <property type="match status" value="1"/>
</dbReference>
<dbReference type="InterPro" id="IPR033116">
    <property type="entry name" value="TRYPSIN_SER"/>
</dbReference>
<dbReference type="Pfam" id="PF00089">
    <property type="entry name" value="Trypsin"/>
    <property type="match status" value="1"/>
</dbReference>
<evidence type="ECO:0000256" key="5">
    <source>
        <dbReference type="ARBA" id="ARBA00023157"/>
    </source>
</evidence>
<dbReference type="GO" id="GO:0004252">
    <property type="term" value="F:serine-type endopeptidase activity"/>
    <property type="evidence" value="ECO:0007669"/>
    <property type="project" value="InterPro"/>
</dbReference>
<evidence type="ECO:0000256" key="6">
    <source>
        <dbReference type="ARBA" id="ARBA00023180"/>
    </source>
</evidence>
<dbReference type="PROSITE" id="PS00134">
    <property type="entry name" value="TRYPSIN_HIS"/>
    <property type="match status" value="1"/>
</dbReference>
<proteinExistence type="inferred from homology"/>
<evidence type="ECO:0000256" key="4">
    <source>
        <dbReference type="ARBA" id="ARBA00022801"/>
    </source>
</evidence>
<evidence type="ECO:0000256" key="1">
    <source>
        <dbReference type="ARBA" id="ARBA00009228"/>
    </source>
</evidence>
<dbReference type="GO" id="GO:0035821">
    <property type="term" value="P:modulation of process of another organism"/>
    <property type="evidence" value="ECO:0007669"/>
    <property type="project" value="UniProtKB-ARBA"/>
</dbReference>
<dbReference type="InterPro" id="IPR018114">
    <property type="entry name" value="TRYPSIN_HIS"/>
</dbReference>
<dbReference type="GO" id="GO:0006508">
    <property type="term" value="P:proteolysis"/>
    <property type="evidence" value="ECO:0007669"/>
    <property type="project" value="UniProtKB-KW"/>
</dbReference>
<evidence type="ECO:0000259" key="9">
    <source>
        <dbReference type="PROSITE" id="PS50240"/>
    </source>
</evidence>
<keyword evidence="11" id="KW-1185">Reference proteome</keyword>
<dbReference type="PROSITE" id="PS00135">
    <property type="entry name" value="TRYPSIN_SER"/>
    <property type="match status" value="1"/>
</dbReference>
<evidence type="ECO:0000256" key="2">
    <source>
        <dbReference type="ARBA" id="ARBA00022670"/>
    </source>
</evidence>
<feature type="domain" description="Peptidase S1" evidence="9">
    <location>
        <begin position="56"/>
        <end position="296"/>
    </location>
</feature>
<keyword evidence="6" id="KW-0325">Glycoprotein</keyword>
<dbReference type="InterPro" id="IPR001314">
    <property type="entry name" value="Peptidase_S1A"/>
</dbReference>
<evidence type="ECO:0000313" key="10">
    <source>
        <dbReference type="Ensembl" id="ENSPTXP00000020306.1"/>
    </source>
</evidence>
<feature type="transmembrane region" description="Helical" evidence="8">
    <location>
        <begin position="308"/>
        <end position="328"/>
    </location>
</feature>
<comment type="similarity">
    <text evidence="1">Belongs to the peptidase S1 family. Snake venom subfamily.</text>
</comment>
<dbReference type="Gene3D" id="2.40.10.10">
    <property type="entry name" value="Trypsin-like serine proteases"/>
    <property type="match status" value="1"/>
</dbReference>
<dbReference type="PANTHER" id="PTHR24253">
    <property type="entry name" value="TRANSMEMBRANE PROTEASE SERINE"/>
    <property type="match status" value="1"/>
</dbReference>